<evidence type="ECO:0000313" key="1">
    <source>
        <dbReference type="EMBL" id="KAK8834777.1"/>
    </source>
</evidence>
<name>A0ABR2GMG4_9EUKA</name>
<evidence type="ECO:0000313" key="2">
    <source>
        <dbReference type="EMBL" id="KAK8850100.1"/>
    </source>
</evidence>
<reference evidence="1 3" key="1">
    <citation type="submission" date="2024-04" db="EMBL/GenBank/DDBJ databases">
        <title>Tritrichomonas musculus Genome.</title>
        <authorList>
            <person name="Alves-Ferreira E."/>
            <person name="Grigg M."/>
            <person name="Lorenzi H."/>
            <person name="Galac M."/>
        </authorList>
    </citation>
    <scope>NUCLEOTIDE SEQUENCE [LARGE SCALE GENOMIC DNA]</scope>
    <source>
        <strain evidence="1 3">EAF2021</strain>
    </source>
</reference>
<dbReference type="EMBL" id="JAPFFF010000311">
    <property type="protein sequence ID" value="KAK8834777.1"/>
    <property type="molecule type" value="Genomic_DNA"/>
</dbReference>
<dbReference type="Proteomes" id="UP001470230">
    <property type="component" value="Unassembled WGS sequence"/>
</dbReference>
<organism evidence="1 3">
    <name type="scientific">Tritrichomonas musculus</name>
    <dbReference type="NCBI Taxonomy" id="1915356"/>
    <lineage>
        <taxon>Eukaryota</taxon>
        <taxon>Metamonada</taxon>
        <taxon>Parabasalia</taxon>
        <taxon>Tritrichomonadida</taxon>
        <taxon>Tritrichomonadidae</taxon>
        <taxon>Tritrichomonas</taxon>
    </lineage>
</organism>
<gene>
    <name evidence="2" type="ORF">M9Y10_018211</name>
    <name evidence="1" type="ORF">M9Y10_025008</name>
</gene>
<proteinExistence type="predicted"/>
<sequence>MFDHEKGCMIYKDGPELVAWRSKCKEIVLTEYGKATMDAFEKWRKDGERFLKEDFLNSASFPFLNDGRPELMEWLEGTLQTMTLEHYWDYESRLKGAYEFLESMEKAYYSGNKQLKPAVHQIDFILTNLRAEREFDSVDDPIE</sequence>
<evidence type="ECO:0000313" key="3">
    <source>
        <dbReference type="Proteomes" id="UP001470230"/>
    </source>
</evidence>
<keyword evidence="3" id="KW-1185">Reference proteome</keyword>
<protein>
    <submittedName>
        <fullName evidence="1">Uncharacterized protein</fullName>
    </submittedName>
</protein>
<comment type="caution">
    <text evidence="1">The sequence shown here is derived from an EMBL/GenBank/DDBJ whole genome shotgun (WGS) entry which is preliminary data.</text>
</comment>
<dbReference type="EMBL" id="JAPFFF010000024">
    <property type="protein sequence ID" value="KAK8850100.1"/>
    <property type="molecule type" value="Genomic_DNA"/>
</dbReference>
<accession>A0ABR2GMG4</accession>